<sequence length="136" mass="15869">MRLYHRGAAFCKKMRGKLSQMSEKRNIRDHKRRLDCSRLKNKSLIIYKAFIEVKIPIFLVICETNIVISCQERFNYMHEKETDLFPRVALVPYIRSFEFIVSFFAFRGPLIGINSLGSNHQTNRTRVSSAAGPQAR</sequence>
<dbReference type="AlphaFoldDB" id="A0A1B1LNC9"/>
<evidence type="ECO:0000313" key="1">
    <source>
        <dbReference type="EMBL" id="ANS54555.1"/>
    </source>
</evidence>
<protein>
    <submittedName>
        <fullName evidence="1">Ribosomal protein S14</fullName>
    </submittedName>
</protein>
<reference evidence="1" key="1">
    <citation type="journal article" date="2016" name="Genome Biol. Evol.">
        <title>Assembled Plastid and Mitochondrial Genomes, as well as Nuclear Genes, Place the Parasite Family Cynomoriaceae in the Saxifragales.</title>
        <authorList>
            <person name="Bellot S."/>
            <person name="Cusimano N."/>
            <person name="Luo S."/>
            <person name="Sun G."/>
            <person name="Zarre S."/>
            <person name="Groger A."/>
            <person name="Temsch E."/>
            <person name="Renner S.S."/>
        </authorList>
    </citation>
    <scope>NUCLEOTIDE SEQUENCE</scope>
</reference>
<keyword evidence="1" id="KW-0687">Ribonucleoprotein</keyword>
<geneLocation type="mitochondrion" evidence="1"/>
<organism evidence="1">
    <name type="scientific">Cynomorium coccineum</name>
    <dbReference type="NCBI Taxonomy" id="51503"/>
    <lineage>
        <taxon>Eukaryota</taxon>
        <taxon>Viridiplantae</taxon>
        <taxon>Streptophyta</taxon>
        <taxon>Embryophyta</taxon>
        <taxon>Tracheophyta</taxon>
        <taxon>Spermatophyta</taxon>
        <taxon>Magnoliopsida</taxon>
        <taxon>eudicotyledons</taxon>
        <taxon>Gunneridae</taxon>
        <taxon>Pentapetalae</taxon>
        <taxon>Saxifragales</taxon>
        <taxon>Cynomoriaceae</taxon>
        <taxon>Cynomorium</taxon>
    </lineage>
</organism>
<dbReference type="EMBL" id="KX270781">
    <property type="protein sequence ID" value="ANS54555.1"/>
    <property type="molecule type" value="Genomic_DNA"/>
</dbReference>
<name>A0A1B1LNC9_9MAGN</name>
<gene>
    <name evidence="1" type="primary">rps14</name>
</gene>
<accession>A0A1B1LNC9</accession>
<proteinExistence type="predicted"/>
<keyword evidence="1" id="KW-0496">Mitochondrion</keyword>
<keyword evidence="1" id="KW-0689">Ribosomal protein</keyword>
<dbReference type="GO" id="GO:0005840">
    <property type="term" value="C:ribosome"/>
    <property type="evidence" value="ECO:0007669"/>
    <property type="project" value="UniProtKB-KW"/>
</dbReference>